<reference evidence="1" key="1">
    <citation type="submission" date="2023-06" db="EMBL/GenBank/DDBJ databases">
        <authorList>
            <person name="Kurt Z."/>
        </authorList>
    </citation>
    <scope>NUCLEOTIDE SEQUENCE</scope>
</reference>
<accession>A0AA86UGB5</accession>
<comment type="caution">
    <text evidence="1">The sequence shown here is derived from an EMBL/GenBank/DDBJ whole genome shotgun (WGS) entry which is preliminary data.</text>
</comment>
<protein>
    <submittedName>
        <fullName evidence="2">Hypothetical_protein</fullName>
    </submittedName>
</protein>
<reference evidence="2 3" key="2">
    <citation type="submission" date="2024-07" db="EMBL/GenBank/DDBJ databases">
        <authorList>
            <person name="Akdeniz Z."/>
        </authorList>
    </citation>
    <scope>NUCLEOTIDE SEQUENCE [LARGE SCALE GENOMIC DNA]</scope>
</reference>
<gene>
    <name evidence="1" type="ORF">HINF_LOCUS38461</name>
    <name evidence="2" type="ORF">HINF_LOCUS51138</name>
</gene>
<dbReference type="EMBL" id="CAXDID020000248">
    <property type="protein sequence ID" value="CAL6063988.1"/>
    <property type="molecule type" value="Genomic_DNA"/>
</dbReference>
<evidence type="ECO:0000313" key="2">
    <source>
        <dbReference type="EMBL" id="CAL6063988.1"/>
    </source>
</evidence>
<keyword evidence="3" id="KW-1185">Reference proteome</keyword>
<evidence type="ECO:0000313" key="1">
    <source>
        <dbReference type="EMBL" id="CAI9950816.1"/>
    </source>
</evidence>
<dbReference type="AlphaFoldDB" id="A0AA86UGB5"/>
<sequence>MEGNDVNQATVKNVMTWLKDDLQLLNNECAGIMLEIIADREKKHFELHYDLDQLAKVLQHDTQTTFIELKKLISRMNLVFGINMNEQCIWKYKNRLIPENQKAESLREQYRKVCKQTEYMCKIMECLVVSEAEIERVNSHMRRQLHYQRSKIVPATLERLLYIKYSNFSWKQYKESAQKPIEINSDEESDAM</sequence>
<evidence type="ECO:0000313" key="3">
    <source>
        <dbReference type="Proteomes" id="UP001642409"/>
    </source>
</evidence>
<dbReference type="EMBL" id="CATOUU010000818">
    <property type="protein sequence ID" value="CAI9950816.1"/>
    <property type="molecule type" value="Genomic_DNA"/>
</dbReference>
<proteinExistence type="predicted"/>
<organism evidence="1">
    <name type="scientific">Hexamita inflata</name>
    <dbReference type="NCBI Taxonomy" id="28002"/>
    <lineage>
        <taxon>Eukaryota</taxon>
        <taxon>Metamonada</taxon>
        <taxon>Diplomonadida</taxon>
        <taxon>Hexamitidae</taxon>
        <taxon>Hexamitinae</taxon>
        <taxon>Hexamita</taxon>
    </lineage>
</organism>
<name>A0AA86UGB5_9EUKA</name>
<dbReference type="Proteomes" id="UP001642409">
    <property type="component" value="Unassembled WGS sequence"/>
</dbReference>